<dbReference type="InterPro" id="IPR000524">
    <property type="entry name" value="Tscrpt_reg_HTH_GntR"/>
</dbReference>
<accession>A0ABS0N6M9</accession>
<dbReference type="InterPro" id="IPR011711">
    <property type="entry name" value="GntR_C"/>
</dbReference>
<keyword evidence="2" id="KW-0238">DNA-binding</keyword>
<dbReference type="PANTHER" id="PTHR43537">
    <property type="entry name" value="TRANSCRIPTIONAL REGULATOR, GNTR FAMILY"/>
    <property type="match status" value="1"/>
</dbReference>
<dbReference type="PANTHER" id="PTHR43537:SF24">
    <property type="entry name" value="GLUCONATE OPERON TRANSCRIPTIONAL REPRESSOR"/>
    <property type="match status" value="1"/>
</dbReference>
<evidence type="ECO:0000259" key="4">
    <source>
        <dbReference type="PROSITE" id="PS50949"/>
    </source>
</evidence>
<evidence type="ECO:0000256" key="3">
    <source>
        <dbReference type="ARBA" id="ARBA00023163"/>
    </source>
</evidence>
<feature type="domain" description="HTH gntR-type" evidence="4">
    <location>
        <begin position="15"/>
        <end position="82"/>
    </location>
</feature>
<dbReference type="EMBL" id="JAEANY010000004">
    <property type="protein sequence ID" value="MBH5323474.1"/>
    <property type="molecule type" value="Genomic_DNA"/>
</dbReference>
<evidence type="ECO:0000313" key="6">
    <source>
        <dbReference type="Proteomes" id="UP000602442"/>
    </source>
</evidence>
<dbReference type="Gene3D" id="1.10.10.10">
    <property type="entry name" value="Winged helix-like DNA-binding domain superfamily/Winged helix DNA-binding domain"/>
    <property type="match status" value="1"/>
</dbReference>
<dbReference type="InterPro" id="IPR036388">
    <property type="entry name" value="WH-like_DNA-bd_sf"/>
</dbReference>
<gene>
    <name evidence="5" type="ORF">I5L03_12865</name>
</gene>
<protein>
    <submittedName>
        <fullName evidence="5">GntR family transcriptional regulator</fullName>
    </submittedName>
</protein>
<reference evidence="5 6" key="1">
    <citation type="submission" date="2020-11" db="EMBL/GenBank/DDBJ databases">
        <title>Erythrobacter sediminis sp. nov., a marine bacterium from a tidal flat of Garorim Bay.</title>
        <authorList>
            <person name="Kim D."/>
            <person name="Yoo Y."/>
            <person name="Kim J.-J."/>
        </authorList>
    </citation>
    <scope>NUCLEOTIDE SEQUENCE [LARGE SCALE GENOMIC DNA]</scope>
    <source>
        <strain evidence="5 6">JGD-13</strain>
    </source>
</reference>
<dbReference type="Gene3D" id="1.20.120.530">
    <property type="entry name" value="GntR ligand-binding domain-like"/>
    <property type="match status" value="1"/>
</dbReference>
<keyword evidence="6" id="KW-1185">Reference proteome</keyword>
<proteinExistence type="predicted"/>
<dbReference type="Pfam" id="PF07729">
    <property type="entry name" value="FCD"/>
    <property type="match status" value="1"/>
</dbReference>
<evidence type="ECO:0000256" key="2">
    <source>
        <dbReference type="ARBA" id="ARBA00023125"/>
    </source>
</evidence>
<sequence>MNGPPQLASPTSTKSSVVDELVVALRQAIEEGRIGPGFRLVQDELCRSFAVGRGSLREALQRLESEGWIEYVHNRGAVVRILSRTEILESIAIREVLEMAAAGMAAAQFEHDPAGEELTDLVTAMDVAAQANDRPTFLRLNSDFHDKIVALSGNKRLMAQNDLKLTRLVQLQMSGAHDSDWLPLANEEHRAILRAVRTGDQGGAERAMRAHLGRVNGILRDLPPEAFVPLPTLGKR</sequence>
<keyword evidence="3" id="KW-0804">Transcription</keyword>
<dbReference type="SUPFAM" id="SSF48008">
    <property type="entry name" value="GntR ligand-binding domain-like"/>
    <property type="match status" value="1"/>
</dbReference>
<keyword evidence="1" id="KW-0805">Transcription regulation</keyword>
<dbReference type="InterPro" id="IPR036390">
    <property type="entry name" value="WH_DNA-bd_sf"/>
</dbReference>
<dbReference type="InterPro" id="IPR008920">
    <property type="entry name" value="TF_FadR/GntR_C"/>
</dbReference>
<comment type="caution">
    <text evidence="5">The sequence shown here is derived from an EMBL/GenBank/DDBJ whole genome shotgun (WGS) entry which is preliminary data.</text>
</comment>
<dbReference type="RefSeq" id="WP_197922419.1">
    <property type="nucleotide sequence ID" value="NZ_CAWPTA010000009.1"/>
</dbReference>
<dbReference type="Proteomes" id="UP000602442">
    <property type="component" value="Unassembled WGS sequence"/>
</dbReference>
<dbReference type="SUPFAM" id="SSF46785">
    <property type="entry name" value="Winged helix' DNA-binding domain"/>
    <property type="match status" value="1"/>
</dbReference>
<evidence type="ECO:0000313" key="5">
    <source>
        <dbReference type="EMBL" id="MBH5323474.1"/>
    </source>
</evidence>
<dbReference type="SMART" id="SM00895">
    <property type="entry name" value="FCD"/>
    <property type="match status" value="1"/>
</dbReference>
<dbReference type="CDD" id="cd07377">
    <property type="entry name" value="WHTH_GntR"/>
    <property type="match status" value="1"/>
</dbReference>
<evidence type="ECO:0000256" key="1">
    <source>
        <dbReference type="ARBA" id="ARBA00023015"/>
    </source>
</evidence>
<dbReference type="Pfam" id="PF00392">
    <property type="entry name" value="GntR"/>
    <property type="match status" value="1"/>
</dbReference>
<name>A0ABS0N6M9_9SPHN</name>
<dbReference type="SMART" id="SM00345">
    <property type="entry name" value="HTH_GNTR"/>
    <property type="match status" value="1"/>
</dbReference>
<dbReference type="PROSITE" id="PS50949">
    <property type="entry name" value="HTH_GNTR"/>
    <property type="match status" value="1"/>
</dbReference>
<organism evidence="5 6">
    <name type="scientific">Aurantiacibacter sediminis</name>
    <dbReference type="NCBI Taxonomy" id="2793064"/>
    <lineage>
        <taxon>Bacteria</taxon>
        <taxon>Pseudomonadati</taxon>
        <taxon>Pseudomonadota</taxon>
        <taxon>Alphaproteobacteria</taxon>
        <taxon>Sphingomonadales</taxon>
        <taxon>Erythrobacteraceae</taxon>
        <taxon>Aurantiacibacter</taxon>
    </lineage>
</organism>